<dbReference type="InterPro" id="IPR031571">
    <property type="entry name" value="RcpC_dom"/>
</dbReference>
<dbReference type="STRING" id="935700.jaqu_17640"/>
<evidence type="ECO:0000259" key="1">
    <source>
        <dbReference type="SMART" id="SM00858"/>
    </source>
</evidence>
<reference evidence="2 3" key="1">
    <citation type="submission" date="2015-02" db="EMBL/GenBank/DDBJ databases">
        <title>Genome Sequence of Jannaschia aquimarina DSM28248, a member of the Roseobacter clade.</title>
        <authorList>
            <person name="Voget S."/>
            <person name="Daniel R."/>
        </authorList>
    </citation>
    <scope>NUCLEOTIDE SEQUENCE [LARGE SCALE GENOMIC DNA]</scope>
    <source>
        <strain evidence="2 3">GSW-M26</strain>
    </source>
</reference>
<feature type="domain" description="SAF" evidence="1">
    <location>
        <begin position="45"/>
        <end position="113"/>
    </location>
</feature>
<accession>A0A0D1EI16</accession>
<gene>
    <name evidence="2" type="ORF">jaqu_17640</name>
</gene>
<sequence>MRAIFLFLLLAGLGLAGFAITKAQDRFAQYQAALDSTKSAIIDVEDVFVVKRSLRYGDVLRETDVQAVLWPKASLPSGVFPSKEAIFPPGEDGGRTVLRAMEKGEPLLQAKVTDPGADAGVAATLTPGMRAFALRVDVMSGVSGFLRPGDRVDVYWTGNDGEEVGGITRLIHASLPLIAIDQVTDAQRNSPTIARTVTVEAPPRVVAKLAQAQATGKLTLALVGVRDDTLSEEVEATLEEIVGPEEIREQERICYQTVRKGAEAQRIRVECPEQG</sequence>
<dbReference type="PATRIC" id="fig|935700.4.peg.1831"/>
<proteinExistence type="predicted"/>
<dbReference type="Pfam" id="PF16976">
    <property type="entry name" value="RcpC"/>
    <property type="match status" value="1"/>
</dbReference>
<evidence type="ECO:0000313" key="3">
    <source>
        <dbReference type="Proteomes" id="UP000032232"/>
    </source>
</evidence>
<dbReference type="EMBL" id="JYFE01000032">
    <property type="protein sequence ID" value="KIT16536.1"/>
    <property type="molecule type" value="Genomic_DNA"/>
</dbReference>
<dbReference type="SMART" id="SM00858">
    <property type="entry name" value="SAF"/>
    <property type="match status" value="1"/>
</dbReference>
<organism evidence="2 3">
    <name type="scientific">Jannaschia aquimarina</name>
    <dbReference type="NCBI Taxonomy" id="935700"/>
    <lineage>
        <taxon>Bacteria</taxon>
        <taxon>Pseudomonadati</taxon>
        <taxon>Pseudomonadota</taxon>
        <taxon>Alphaproteobacteria</taxon>
        <taxon>Rhodobacterales</taxon>
        <taxon>Roseobacteraceae</taxon>
        <taxon>Jannaschia</taxon>
    </lineage>
</organism>
<dbReference type="AlphaFoldDB" id="A0A0D1EI16"/>
<dbReference type="NCBIfam" id="TIGR03177">
    <property type="entry name" value="pilus_cpaB"/>
    <property type="match status" value="1"/>
</dbReference>
<evidence type="ECO:0000313" key="2">
    <source>
        <dbReference type="EMBL" id="KIT16536.1"/>
    </source>
</evidence>
<keyword evidence="3" id="KW-1185">Reference proteome</keyword>
<dbReference type="OrthoDB" id="163768at2"/>
<dbReference type="CDD" id="cd11614">
    <property type="entry name" value="SAF_CpaB_FlgA_like"/>
    <property type="match status" value="1"/>
</dbReference>
<dbReference type="Pfam" id="PF08666">
    <property type="entry name" value="SAF"/>
    <property type="match status" value="1"/>
</dbReference>
<dbReference type="InterPro" id="IPR013974">
    <property type="entry name" value="SAF"/>
</dbReference>
<dbReference type="RefSeq" id="WP_043918588.1">
    <property type="nucleotide sequence ID" value="NZ_FZPF01000005.1"/>
</dbReference>
<name>A0A0D1EI16_9RHOB</name>
<protein>
    <submittedName>
        <fullName evidence="2">SAF domain protein</fullName>
    </submittedName>
</protein>
<dbReference type="Proteomes" id="UP000032232">
    <property type="component" value="Unassembled WGS sequence"/>
</dbReference>
<dbReference type="InterPro" id="IPR017592">
    <property type="entry name" value="Pilus_assmbl_Flp-typ_CpaB"/>
</dbReference>
<comment type="caution">
    <text evidence="2">The sequence shown here is derived from an EMBL/GenBank/DDBJ whole genome shotgun (WGS) entry which is preliminary data.</text>
</comment>